<evidence type="ECO:0000313" key="1">
    <source>
        <dbReference type="EMBL" id="PWB97795.1"/>
    </source>
</evidence>
<dbReference type="RefSeq" id="WP_108997682.1">
    <property type="nucleotide sequence ID" value="NZ_QEEX01000001.1"/>
</dbReference>
<sequence length="123" mass="13605">MAENPETVDDYIASFDAEVQAMLRRVQLAIHAGITEGGARDAPETISYGIVRVSINGRYGIYFGAWKKHIGMYPVPVFEGELEKEIAPYRSGKDSVNFVYGLPLPESLITKAAAEITRRTLAR</sequence>
<protein>
    <recommendedName>
        <fullName evidence="3">YdhG-like domain-containing protein</fullName>
    </recommendedName>
</protein>
<evidence type="ECO:0008006" key="3">
    <source>
        <dbReference type="Google" id="ProtNLM"/>
    </source>
</evidence>
<evidence type="ECO:0000313" key="2">
    <source>
        <dbReference type="Proteomes" id="UP000244978"/>
    </source>
</evidence>
<accession>A0A2U1T1Q1</accession>
<organism evidence="1 2">
    <name type="scientific">Homoserinimonas hongtaonis</name>
    <dbReference type="NCBI Taxonomy" id="2079791"/>
    <lineage>
        <taxon>Bacteria</taxon>
        <taxon>Bacillati</taxon>
        <taxon>Actinomycetota</taxon>
        <taxon>Actinomycetes</taxon>
        <taxon>Micrococcales</taxon>
        <taxon>Microbacteriaceae</taxon>
        <taxon>Homoserinimonas</taxon>
    </lineage>
</organism>
<dbReference type="SUPFAM" id="SSF159888">
    <property type="entry name" value="YdhG-like"/>
    <property type="match status" value="1"/>
</dbReference>
<dbReference type="AlphaFoldDB" id="A0A2U1T1Q1"/>
<dbReference type="Proteomes" id="UP000244978">
    <property type="component" value="Unassembled WGS sequence"/>
</dbReference>
<proteinExistence type="predicted"/>
<gene>
    <name evidence="1" type="ORF">DF220_08100</name>
</gene>
<comment type="caution">
    <text evidence="1">The sequence shown here is derived from an EMBL/GenBank/DDBJ whole genome shotgun (WGS) entry which is preliminary data.</text>
</comment>
<reference evidence="2" key="1">
    <citation type="submission" date="2018-04" db="EMBL/GenBank/DDBJ databases">
        <authorList>
            <person name="Liu S."/>
            <person name="Wang Z."/>
            <person name="Li J."/>
        </authorList>
    </citation>
    <scope>NUCLEOTIDE SEQUENCE [LARGE SCALE GENOMIC DNA]</scope>
    <source>
        <strain evidence="2">S1194</strain>
    </source>
</reference>
<name>A0A2U1T1Q1_9MICO</name>
<dbReference type="Gene3D" id="3.90.1150.200">
    <property type="match status" value="1"/>
</dbReference>
<dbReference type="EMBL" id="QEEX01000001">
    <property type="protein sequence ID" value="PWB97795.1"/>
    <property type="molecule type" value="Genomic_DNA"/>
</dbReference>
<keyword evidence="2" id="KW-1185">Reference proteome</keyword>